<feature type="binding site" evidence="5">
    <location>
        <position position="189"/>
    </location>
    <ligand>
        <name>Mg(2+)</name>
        <dbReference type="ChEBI" id="CHEBI:18420"/>
    </ligand>
</feature>
<dbReference type="EMBL" id="CP059833">
    <property type="protein sequence ID" value="QMV86208.1"/>
    <property type="molecule type" value="Genomic_DNA"/>
</dbReference>
<dbReference type="Pfam" id="PF18374">
    <property type="entry name" value="Enolase_like_N"/>
    <property type="match status" value="1"/>
</dbReference>
<dbReference type="SFLD" id="SFLDF00009">
    <property type="entry name" value="o-succinylbenzoate_synthase"/>
    <property type="match status" value="1"/>
</dbReference>
<comment type="pathway">
    <text evidence="5">Quinol/quinone metabolism; 1,4-dihydroxy-2-naphthoate biosynthesis; 1,4-dihydroxy-2-naphthoate from chorismate: step 4/7.</text>
</comment>
<feature type="active site" description="Proton donor" evidence="5">
    <location>
        <position position="107"/>
    </location>
</feature>
<dbReference type="EC" id="4.2.1.113" evidence="5"/>
<dbReference type="GO" id="GO:0000287">
    <property type="term" value="F:magnesium ion binding"/>
    <property type="evidence" value="ECO:0007669"/>
    <property type="project" value="UniProtKB-UniRule"/>
</dbReference>
<dbReference type="SFLD" id="SFLDG00180">
    <property type="entry name" value="muconate_cycloisomerase"/>
    <property type="match status" value="1"/>
</dbReference>
<comment type="function">
    <text evidence="5">Converts 2-succinyl-6-hydroxy-2,4-cyclohexadiene-1-carboxylate (SHCHC) to 2-succinylbenzoate (OSB).</text>
</comment>
<evidence type="ECO:0000313" key="7">
    <source>
        <dbReference type="EMBL" id="QMV86208.1"/>
    </source>
</evidence>
<dbReference type="AlphaFoldDB" id="A0A7G5FHW7"/>
<dbReference type="CDD" id="cd03320">
    <property type="entry name" value="OSBS"/>
    <property type="match status" value="1"/>
</dbReference>
<evidence type="ECO:0000256" key="2">
    <source>
        <dbReference type="ARBA" id="ARBA00022723"/>
    </source>
</evidence>
<comment type="catalytic activity">
    <reaction evidence="5">
        <text>(1R,6R)-6-hydroxy-2-succinyl-cyclohexa-2,4-diene-1-carboxylate = 2-succinylbenzoate + H2O</text>
        <dbReference type="Rhea" id="RHEA:10196"/>
        <dbReference type="ChEBI" id="CHEBI:15377"/>
        <dbReference type="ChEBI" id="CHEBI:18325"/>
        <dbReference type="ChEBI" id="CHEBI:58689"/>
        <dbReference type="EC" id="4.2.1.113"/>
    </reaction>
</comment>
<evidence type="ECO:0000256" key="4">
    <source>
        <dbReference type="ARBA" id="ARBA00023239"/>
    </source>
</evidence>
<dbReference type="RefSeq" id="WP_182387018.1">
    <property type="nucleotide sequence ID" value="NZ_CP059833.1"/>
</dbReference>
<evidence type="ECO:0000256" key="5">
    <source>
        <dbReference type="HAMAP-Rule" id="MF_00470"/>
    </source>
</evidence>
<feature type="binding site" evidence="5">
    <location>
        <position position="161"/>
    </location>
    <ligand>
        <name>Mg(2+)</name>
        <dbReference type="ChEBI" id="CHEBI:18420"/>
    </ligand>
</feature>
<dbReference type="Gene3D" id="3.30.390.10">
    <property type="entry name" value="Enolase-like, N-terminal domain"/>
    <property type="match status" value="1"/>
</dbReference>
<evidence type="ECO:0000313" key="8">
    <source>
        <dbReference type="Proteomes" id="UP000515570"/>
    </source>
</evidence>
<dbReference type="Pfam" id="PF13378">
    <property type="entry name" value="MR_MLE_C"/>
    <property type="match status" value="1"/>
</dbReference>
<feature type="domain" description="Mandelate racemase/muconate lactonizing enzyme C-terminal" evidence="6">
    <location>
        <begin position="88"/>
        <end position="180"/>
    </location>
</feature>
<dbReference type="SFLD" id="SFLDS00001">
    <property type="entry name" value="Enolase"/>
    <property type="match status" value="1"/>
</dbReference>
<dbReference type="SUPFAM" id="SSF51604">
    <property type="entry name" value="Enolase C-terminal domain-like"/>
    <property type="match status" value="1"/>
</dbReference>
<accession>A0A7G5FHW7</accession>
<dbReference type="SMART" id="SM00922">
    <property type="entry name" value="MR_MLE"/>
    <property type="match status" value="1"/>
</dbReference>
<dbReference type="InterPro" id="IPR029017">
    <property type="entry name" value="Enolase-like_N"/>
</dbReference>
<comment type="cofactor">
    <cofactor evidence="5">
        <name>a divalent metal cation</name>
        <dbReference type="ChEBI" id="CHEBI:60240"/>
    </cofactor>
</comment>
<dbReference type="InterPro" id="IPR036849">
    <property type="entry name" value="Enolase-like_C_sf"/>
</dbReference>
<dbReference type="Gene3D" id="3.20.20.120">
    <property type="entry name" value="Enolase-like C-terminal domain"/>
    <property type="match status" value="1"/>
</dbReference>
<evidence type="ECO:0000256" key="3">
    <source>
        <dbReference type="ARBA" id="ARBA00022842"/>
    </source>
</evidence>
<comment type="similarity">
    <text evidence="5">Belongs to the mandelate racemase/muconate lactonizing enzyme family. MenC type 1 subfamily.</text>
</comment>
<gene>
    <name evidence="5" type="primary">menC</name>
    <name evidence="7" type="ORF">HW450_05735</name>
</gene>
<dbReference type="InterPro" id="IPR013342">
    <property type="entry name" value="Mandelate_racemase_C"/>
</dbReference>
<evidence type="ECO:0000259" key="6">
    <source>
        <dbReference type="SMART" id="SM00922"/>
    </source>
</evidence>
<feature type="active site" description="Proton acceptor" evidence="5">
    <location>
        <position position="213"/>
    </location>
</feature>
<dbReference type="PANTHER" id="PTHR48073:SF2">
    <property type="entry name" value="O-SUCCINYLBENZOATE SYNTHASE"/>
    <property type="match status" value="1"/>
</dbReference>
<dbReference type="InterPro" id="IPR029065">
    <property type="entry name" value="Enolase_C-like"/>
</dbReference>
<dbReference type="Proteomes" id="UP000515570">
    <property type="component" value="Chromosome"/>
</dbReference>
<name>A0A7G5FHW7_9CORY</name>
<evidence type="ECO:0000256" key="1">
    <source>
        <dbReference type="ARBA" id="ARBA00022428"/>
    </source>
</evidence>
<sequence length="339" mass="36811">MIPSLDELIERSHVVSLPMRVKFRGITTREALLIEGPAGWGEFSPFKEYEPAEAANWLACGIEMAYQGPPLALRDTVEVNATIPAVAPEMVPELLERFPSCMTVKVKVAEKGHTLDMDRTRVEAVRAARPGVKVRIDANTGWSVDQAEEAAKTFGPLDYLEQPCATLAELKELRTRLIRQGIFQRIAADESIRKADDPFRVLEARAADVGVVKAAPLGGVRRLLQVASHLRKHGMDVTVSSALDTAVGLSAGIAAVAALPTHDDDDLIAVPPAPAGLGTGSLFLEDVAPARELVDGHLSADPVAPDPARLAELRADQDTRQWWIDRLRATHAELARRNN</sequence>
<protein>
    <recommendedName>
        <fullName evidence="5">o-succinylbenzoate synthase</fullName>
        <shortName evidence="5">OSB synthase</shortName>
        <shortName evidence="5">OSBS</shortName>
        <ecNumber evidence="5">4.2.1.113</ecNumber>
    </recommendedName>
    <alternativeName>
        <fullName evidence="5">4-(2'-carboxyphenyl)-4-oxybutyric acid synthase</fullName>
    </alternativeName>
    <alternativeName>
        <fullName evidence="5">o-succinylbenzoic acid synthase</fullName>
    </alternativeName>
</protein>
<keyword evidence="2 5" id="KW-0479">Metal-binding</keyword>
<keyword evidence="8" id="KW-1185">Reference proteome</keyword>
<comment type="pathway">
    <text evidence="5">Quinol/quinone metabolism; menaquinone biosynthesis.</text>
</comment>
<dbReference type="InterPro" id="IPR010196">
    <property type="entry name" value="OSB_synthase_MenC1"/>
</dbReference>
<feature type="binding site" evidence="5">
    <location>
        <position position="137"/>
    </location>
    <ligand>
        <name>Mg(2+)</name>
        <dbReference type="ChEBI" id="CHEBI:18420"/>
    </ligand>
</feature>
<dbReference type="GO" id="GO:0009234">
    <property type="term" value="P:menaquinone biosynthetic process"/>
    <property type="evidence" value="ECO:0007669"/>
    <property type="project" value="UniProtKB-UniRule"/>
</dbReference>
<dbReference type="NCBIfam" id="NF002782">
    <property type="entry name" value="PRK02901.1"/>
    <property type="match status" value="1"/>
</dbReference>
<keyword evidence="3 5" id="KW-0460">Magnesium</keyword>
<dbReference type="UniPathway" id="UPA00079"/>
<keyword evidence="1 5" id="KW-0474">Menaquinone biosynthesis</keyword>
<dbReference type="PANTHER" id="PTHR48073">
    <property type="entry name" value="O-SUCCINYLBENZOATE SYNTHASE-RELATED"/>
    <property type="match status" value="1"/>
</dbReference>
<proteinExistence type="inferred from homology"/>
<reference evidence="7 8" key="1">
    <citation type="submission" date="2020-07" db="EMBL/GenBank/DDBJ databases">
        <title>non toxigenic Corynebacterium sp. nov from a clinical source.</title>
        <authorList>
            <person name="Bernier A.-M."/>
            <person name="Bernard K."/>
        </authorList>
    </citation>
    <scope>NUCLEOTIDE SEQUENCE [LARGE SCALE GENOMIC DNA]</scope>
    <source>
        <strain evidence="8">NML 93-0612</strain>
    </source>
</reference>
<dbReference type="GO" id="GO:0043748">
    <property type="term" value="F:O-succinylbenzoate synthase activity"/>
    <property type="evidence" value="ECO:0007669"/>
    <property type="project" value="UniProtKB-EC"/>
</dbReference>
<keyword evidence="4 5" id="KW-0456">Lyase</keyword>
<dbReference type="UniPathway" id="UPA01057">
    <property type="reaction ID" value="UER00165"/>
</dbReference>
<dbReference type="HAMAP" id="MF_00470">
    <property type="entry name" value="MenC_1"/>
    <property type="match status" value="1"/>
</dbReference>
<organism evidence="7 8">
    <name type="scientific">Corynebacterium hindlerae</name>
    <dbReference type="NCBI Taxonomy" id="699041"/>
    <lineage>
        <taxon>Bacteria</taxon>
        <taxon>Bacillati</taxon>
        <taxon>Actinomycetota</taxon>
        <taxon>Actinomycetes</taxon>
        <taxon>Mycobacteriales</taxon>
        <taxon>Corynebacteriaceae</taxon>
        <taxon>Corynebacterium</taxon>
    </lineage>
</organism>